<proteinExistence type="predicted"/>
<dbReference type="EMBL" id="CP046172">
    <property type="protein sequence ID" value="QIS16134.1"/>
    <property type="molecule type" value="Genomic_DNA"/>
</dbReference>
<evidence type="ECO:0000256" key="1">
    <source>
        <dbReference type="ARBA" id="ARBA00022857"/>
    </source>
</evidence>
<dbReference type="SUPFAM" id="SSF50129">
    <property type="entry name" value="GroES-like"/>
    <property type="match status" value="1"/>
</dbReference>
<dbReference type="Pfam" id="PF00107">
    <property type="entry name" value="ADH_zinc_N"/>
    <property type="match status" value="1"/>
</dbReference>
<dbReference type="InterPro" id="IPR051603">
    <property type="entry name" value="Zinc-ADH_QOR/CCCR"/>
</dbReference>
<name>A0A6G9YSF3_9NOCA</name>
<dbReference type="GO" id="GO:0016491">
    <property type="term" value="F:oxidoreductase activity"/>
    <property type="evidence" value="ECO:0007669"/>
    <property type="project" value="InterPro"/>
</dbReference>
<feature type="domain" description="Enoyl reductase (ER)" evidence="2">
    <location>
        <begin position="17"/>
        <end position="331"/>
    </location>
</feature>
<dbReference type="Gene3D" id="3.90.180.10">
    <property type="entry name" value="Medium-chain alcohol dehydrogenases, catalytic domain"/>
    <property type="match status" value="1"/>
</dbReference>
<dbReference type="InterPro" id="IPR013154">
    <property type="entry name" value="ADH-like_N"/>
</dbReference>
<dbReference type="AlphaFoldDB" id="A0A6G9YSF3"/>
<evidence type="ECO:0000313" key="3">
    <source>
        <dbReference type="EMBL" id="QIS16134.1"/>
    </source>
</evidence>
<dbReference type="Proteomes" id="UP000503540">
    <property type="component" value="Chromosome"/>
</dbReference>
<dbReference type="KEGG" id="nah:F5544_41620"/>
<dbReference type="Gene3D" id="3.40.50.720">
    <property type="entry name" value="NAD(P)-binding Rossmann-like Domain"/>
    <property type="match status" value="1"/>
</dbReference>
<gene>
    <name evidence="3" type="ORF">F5544_41620</name>
</gene>
<reference evidence="3 4" key="1">
    <citation type="journal article" date="2019" name="ACS Chem. Biol.">
        <title>Identification and Mobilization of a Cryptic Antibiotic Biosynthesis Gene Locus from a Human-Pathogenic Nocardia Isolate.</title>
        <authorList>
            <person name="Herisse M."/>
            <person name="Ishida K."/>
            <person name="Porter J.L."/>
            <person name="Howden B."/>
            <person name="Hertweck C."/>
            <person name="Stinear T.P."/>
            <person name="Pidot S.J."/>
        </authorList>
    </citation>
    <scope>NUCLEOTIDE SEQUENCE [LARGE SCALE GENOMIC DNA]</scope>
    <source>
        <strain evidence="3 4">AUSMDU00012717</strain>
    </source>
</reference>
<evidence type="ECO:0000313" key="4">
    <source>
        <dbReference type="Proteomes" id="UP000503540"/>
    </source>
</evidence>
<sequence>MTTDTITARTVVFHELGDADVLTIEDLELPEPGSREVRIRVEALGLNRAEALFRAGTYYYPPTLPGSRLGYESSGVVEAIGADVTEFAVGDKVLTGPNIEMSSAGVYAERVVLSVDSVVPRPEGLDAVTGAATWLTYSTAYGGLLETGGLRPGDHVLITAASSGVGIAALQTAARIGAIPIAVTRTGEKRQHLIDNGAAHVIASADTDVVAETRRITNGAGAQVVFDAVGGPGLAELSTAATHNGTIVVYGWLDHRPMAMPMNWPLRMYGYANMELAATAEGRRRVNHWIASGIRDGVFRPHVGAVFDGLDSIRDAHRLMESGTHTGKIVVEL</sequence>
<dbReference type="PANTHER" id="PTHR44154">
    <property type="entry name" value="QUINONE OXIDOREDUCTASE"/>
    <property type="match status" value="1"/>
</dbReference>
<dbReference type="SMART" id="SM00829">
    <property type="entry name" value="PKS_ER"/>
    <property type="match status" value="1"/>
</dbReference>
<organism evidence="3 4">
    <name type="scientific">Nocardia arthritidis</name>
    <dbReference type="NCBI Taxonomy" id="228602"/>
    <lineage>
        <taxon>Bacteria</taxon>
        <taxon>Bacillati</taxon>
        <taxon>Actinomycetota</taxon>
        <taxon>Actinomycetes</taxon>
        <taxon>Mycobacteriales</taxon>
        <taxon>Nocardiaceae</taxon>
        <taxon>Nocardia</taxon>
    </lineage>
</organism>
<dbReference type="InterPro" id="IPR011032">
    <property type="entry name" value="GroES-like_sf"/>
</dbReference>
<dbReference type="PANTHER" id="PTHR44154:SF1">
    <property type="entry name" value="QUINONE OXIDOREDUCTASE"/>
    <property type="match status" value="1"/>
</dbReference>
<dbReference type="InterPro" id="IPR036291">
    <property type="entry name" value="NAD(P)-bd_dom_sf"/>
</dbReference>
<dbReference type="InterPro" id="IPR020843">
    <property type="entry name" value="ER"/>
</dbReference>
<keyword evidence="1" id="KW-0521">NADP</keyword>
<keyword evidence="4" id="KW-1185">Reference proteome</keyword>
<dbReference type="InterPro" id="IPR013149">
    <property type="entry name" value="ADH-like_C"/>
</dbReference>
<dbReference type="RefSeq" id="WP_167478262.1">
    <property type="nucleotide sequence ID" value="NZ_CP046172.1"/>
</dbReference>
<accession>A0A6G9YSF3</accession>
<dbReference type="SUPFAM" id="SSF51735">
    <property type="entry name" value="NAD(P)-binding Rossmann-fold domains"/>
    <property type="match status" value="1"/>
</dbReference>
<dbReference type="Pfam" id="PF08240">
    <property type="entry name" value="ADH_N"/>
    <property type="match status" value="1"/>
</dbReference>
<protein>
    <submittedName>
        <fullName evidence="3">Zinc-binding dehydrogenase</fullName>
    </submittedName>
</protein>
<evidence type="ECO:0000259" key="2">
    <source>
        <dbReference type="SMART" id="SM00829"/>
    </source>
</evidence>
<dbReference type="CDD" id="cd08268">
    <property type="entry name" value="MDR2"/>
    <property type="match status" value="1"/>
</dbReference>